<dbReference type="AlphaFoldDB" id="A0A1W1CCW4"/>
<keyword evidence="1" id="KW-0812">Transmembrane</keyword>
<evidence type="ECO:0000256" key="1">
    <source>
        <dbReference type="SAM" id="Phobius"/>
    </source>
</evidence>
<keyword evidence="1" id="KW-0472">Membrane</keyword>
<feature type="transmembrane region" description="Helical" evidence="1">
    <location>
        <begin position="50"/>
        <end position="66"/>
    </location>
</feature>
<proteinExistence type="predicted"/>
<sequence length="76" mass="8876">MALMFFKMILALLFAMSLFQKMFFRSVSTFLTFFLGFAWVFLDSLDKGDIGLWIVSTGLIFMYWRAMQKPPADTLI</sequence>
<reference evidence="2" key="1">
    <citation type="submission" date="2016-10" db="EMBL/GenBank/DDBJ databases">
        <authorList>
            <person name="de Groot N.N."/>
        </authorList>
    </citation>
    <scope>NUCLEOTIDE SEQUENCE</scope>
</reference>
<evidence type="ECO:0000313" key="2">
    <source>
        <dbReference type="EMBL" id="SFV63555.1"/>
    </source>
</evidence>
<protein>
    <submittedName>
        <fullName evidence="2">Uncharacterized protein</fullName>
    </submittedName>
</protein>
<organism evidence="2">
    <name type="scientific">hydrothermal vent metagenome</name>
    <dbReference type="NCBI Taxonomy" id="652676"/>
    <lineage>
        <taxon>unclassified sequences</taxon>
        <taxon>metagenomes</taxon>
        <taxon>ecological metagenomes</taxon>
    </lineage>
</organism>
<accession>A0A1W1CCW4</accession>
<keyword evidence="1" id="KW-1133">Transmembrane helix</keyword>
<dbReference type="EMBL" id="FPHN01000154">
    <property type="protein sequence ID" value="SFV63555.1"/>
    <property type="molecule type" value="Genomic_DNA"/>
</dbReference>
<gene>
    <name evidence="2" type="ORF">MNB_SV-14-1027</name>
</gene>
<name>A0A1W1CCW4_9ZZZZ</name>